<sequence>MAGGTGHQGLASPVRHGLGPLRLKGPGSAEVGERADVVGFHLARLLADLADVPEVGDPHRTG</sequence>
<proteinExistence type="predicted"/>
<dbReference type="KEGG" id="pfla:Pflav_013610"/>
<gene>
    <name evidence="2" type="ORF">Pflav_013610</name>
</gene>
<organism evidence="2 3">
    <name type="scientific">Phytohabitans flavus</name>
    <dbReference type="NCBI Taxonomy" id="1076124"/>
    <lineage>
        <taxon>Bacteria</taxon>
        <taxon>Bacillati</taxon>
        <taxon>Actinomycetota</taxon>
        <taxon>Actinomycetes</taxon>
        <taxon>Micromonosporales</taxon>
        <taxon>Micromonosporaceae</taxon>
    </lineage>
</organism>
<feature type="region of interest" description="Disordered" evidence="1">
    <location>
        <begin position="1"/>
        <end position="28"/>
    </location>
</feature>
<reference evidence="2 3" key="1">
    <citation type="submission" date="2020-03" db="EMBL/GenBank/DDBJ databases">
        <title>Whole genome shotgun sequence of Phytohabitans flavus NBRC 107702.</title>
        <authorList>
            <person name="Komaki H."/>
            <person name="Tamura T."/>
        </authorList>
    </citation>
    <scope>NUCLEOTIDE SEQUENCE [LARGE SCALE GENOMIC DNA]</scope>
    <source>
        <strain evidence="2 3">NBRC 107702</strain>
    </source>
</reference>
<evidence type="ECO:0000256" key="1">
    <source>
        <dbReference type="SAM" id="MobiDB-lite"/>
    </source>
</evidence>
<reference evidence="2 3" key="2">
    <citation type="submission" date="2020-03" db="EMBL/GenBank/DDBJ databases">
        <authorList>
            <person name="Ichikawa N."/>
            <person name="Kimura A."/>
            <person name="Kitahashi Y."/>
            <person name="Uohara A."/>
        </authorList>
    </citation>
    <scope>NUCLEOTIDE SEQUENCE [LARGE SCALE GENOMIC DNA]</scope>
    <source>
        <strain evidence="2 3">NBRC 107702</strain>
    </source>
</reference>
<dbReference type="EMBL" id="AP022870">
    <property type="protein sequence ID" value="BCB74951.1"/>
    <property type="molecule type" value="Genomic_DNA"/>
</dbReference>
<dbReference type="AlphaFoldDB" id="A0A6F8XME1"/>
<dbReference type="Proteomes" id="UP000502508">
    <property type="component" value="Chromosome"/>
</dbReference>
<keyword evidence="3" id="KW-1185">Reference proteome</keyword>
<accession>A0A6F8XME1</accession>
<protein>
    <submittedName>
        <fullName evidence="2">Uncharacterized protein</fullName>
    </submittedName>
</protein>
<evidence type="ECO:0000313" key="2">
    <source>
        <dbReference type="EMBL" id="BCB74951.1"/>
    </source>
</evidence>
<evidence type="ECO:0000313" key="3">
    <source>
        <dbReference type="Proteomes" id="UP000502508"/>
    </source>
</evidence>
<name>A0A6F8XME1_9ACTN</name>